<feature type="compositionally biased region" description="Low complexity" evidence="1">
    <location>
        <begin position="103"/>
        <end position="112"/>
    </location>
</feature>
<dbReference type="EMBL" id="CADCTL010000113">
    <property type="protein sequence ID" value="CAA9240876.1"/>
    <property type="molecule type" value="Genomic_DNA"/>
</dbReference>
<feature type="compositionally biased region" description="Basic and acidic residues" evidence="1">
    <location>
        <begin position="197"/>
        <end position="226"/>
    </location>
</feature>
<evidence type="ECO:0000313" key="2">
    <source>
        <dbReference type="EMBL" id="CAA9240876.1"/>
    </source>
</evidence>
<name>A0A6J4I321_9PROT</name>
<feature type="non-terminal residue" evidence="2">
    <location>
        <position position="1"/>
    </location>
</feature>
<reference evidence="2" key="1">
    <citation type="submission" date="2020-02" db="EMBL/GenBank/DDBJ databases">
        <authorList>
            <person name="Meier V. D."/>
        </authorList>
    </citation>
    <scope>NUCLEOTIDE SEQUENCE</scope>
    <source>
        <strain evidence="2">AVDCRST_MAG04</strain>
    </source>
</reference>
<dbReference type="AlphaFoldDB" id="A0A6J4I321"/>
<feature type="region of interest" description="Disordered" evidence="1">
    <location>
        <begin position="73"/>
        <end position="265"/>
    </location>
</feature>
<organism evidence="2">
    <name type="scientific">uncultured Acetobacteraceae bacterium</name>
    <dbReference type="NCBI Taxonomy" id="169975"/>
    <lineage>
        <taxon>Bacteria</taxon>
        <taxon>Pseudomonadati</taxon>
        <taxon>Pseudomonadota</taxon>
        <taxon>Alphaproteobacteria</taxon>
        <taxon>Acetobacterales</taxon>
        <taxon>Acetobacteraceae</taxon>
        <taxon>environmental samples</taxon>
    </lineage>
</organism>
<sequence length="265" mass="27584">ASPLVAPRLRLLRLPARARRRGAGAGRGAADRFRRGLVAGRPARDRARLARRLARQPAAAPFLRRVLRARAADRAGRAGGPLRLGRRALDGLPPATEPDRAGNARQPARQRAGAGGAGERRGPAARARARHGLGGAARPGRAARHRRPGARAGRALRASGAGVDGAVAGAVAAPRARGQRPLRPAAGGARRSAARHCLRDGRPLEPGRAGARDLPRREPPARDLPLRGHAPRRGGPAGADAARLPDRAGHGGGLGPLRLFPRRPV</sequence>
<protein>
    <submittedName>
        <fullName evidence="2">Molybdenum ABC transporter, substrate-binding protein ModA</fullName>
    </submittedName>
</protein>
<feature type="non-terminal residue" evidence="2">
    <location>
        <position position="265"/>
    </location>
</feature>
<gene>
    <name evidence="2" type="ORF">AVDCRST_MAG04-1607</name>
</gene>
<evidence type="ECO:0000256" key="1">
    <source>
        <dbReference type="SAM" id="MobiDB-lite"/>
    </source>
</evidence>
<accession>A0A6J4I321</accession>
<feature type="compositionally biased region" description="Low complexity" evidence="1">
    <location>
        <begin position="150"/>
        <end position="191"/>
    </location>
</feature>
<proteinExistence type="predicted"/>